<evidence type="ECO:0000313" key="5">
    <source>
        <dbReference type="Proteomes" id="UP000054804"/>
    </source>
</evidence>
<dbReference type="STRING" id="1765722.AT728_36695"/>
<keyword evidence="1" id="KW-0479">Metal-binding</keyword>
<evidence type="ECO:0000259" key="3">
    <source>
        <dbReference type="PROSITE" id="PS50222"/>
    </source>
</evidence>
<dbReference type="Gene3D" id="1.10.238.10">
    <property type="entry name" value="EF-hand"/>
    <property type="match status" value="1"/>
</dbReference>
<evidence type="ECO:0000313" key="4">
    <source>
        <dbReference type="EMBL" id="KUF14996.1"/>
    </source>
</evidence>
<protein>
    <recommendedName>
        <fullName evidence="3">EF-hand domain-containing protein</fullName>
    </recommendedName>
</protein>
<dbReference type="GO" id="GO:0005509">
    <property type="term" value="F:calcium ion binding"/>
    <property type="evidence" value="ECO:0007669"/>
    <property type="project" value="InterPro"/>
</dbReference>
<name>A0A0W7WWU1_9ACTN</name>
<proteinExistence type="predicted"/>
<dbReference type="InterPro" id="IPR039647">
    <property type="entry name" value="EF_hand_pair_protein_CML-like"/>
</dbReference>
<dbReference type="AlphaFoldDB" id="A0A0W7WWU1"/>
<gene>
    <name evidence="4" type="ORF">AT728_36695</name>
</gene>
<dbReference type="OrthoDB" id="4563420at2"/>
<dbReference type="FunFam" id="1.10.238.10:FF:000003">
    <property type="entry name" value="Calmodulin A"/>
    <property type="match status" value="1"/>
</dbReference>
<dbReference type="SMART" id="SM00054">
    <property type="entry name" value="EFh"/>
    <property type="match status" value="2"/>
</dbReference>
<dbReference type="EMBL" id="LOCL01000049">
    <property type="protein sequence ID" value="KUF14996.1"/>
    <property type="molecule type" value="Genomic_DNA"/>
</dbReference>
<feature type="domain" description="EF-hand" evidence="3">
    <location>
        <begin position="2"/>
        <end position="37"/>
    </location>
</feature>
<keyword evidence="2" id="KW-0677">Repeat</keyword>
<dbReference type="Proteomes" id="UP000054804">
    <property type="component" value="Unassembled WGS sequence"/>
</dbReference>
<comment type="caution">
    <text evidence="4">The sequence shown here is derived from an EMBL/GenBank/DDBJ whole genome shotgun (WGS) entry which is preliminary data.</text>
</comment>
<dbReference type="RefSeq" id="WP_058850844.1">
    <property type="nucleotide sequence ID" value="NZ_LOCL01000049.1"/>
</dbReference>
<evidence type="ECO:0000256" key="2">
    <source>
        <dbReference type="ARBA" id="ARBA00022737"/>
    </source>
</evidence>
<dbReference type="SUPFAM" id="SSF47473">
    <property type="entry name" value="EF-hand"/>
    <property type="match status" value="1"/>
</dbReference>
<dbReference type="PROSITE" id="PS00018">
    <property type="entry name" value="EF_HAND_1"/>
    <property type="match status" value="2"/>
</dbReference>
<sequence>MADIEEARKAFERFDADGDGFITAAEYKTAMAQMGDWNVTESVAEAIIKSKDANGDKLLSFDEFWASLNK</sequence>
<dbReference type="CDD" id="cd00051">
    <property type="entry name" value="EFh"/>
    <property type="match status" value="1"/>
</dbReference>
<dbReference type="InterPro" id="IPR002048">
    <property type="entry name" value="EF_hand_dom"/>
</dbReference>
<dbReference type="PROSITE" id="PS50222">
    <property type="entry name" value="EF_HAND_2"/>
    <property type="match status" value="1"/>
</dbReference>
<keyword evidence="5" id="KW-1185">Reference proteome</keyword>
<dbReference type="Pfam" id="PF13499">
    <property type="entry name" value="EF-hand_7"/>
    <property type="match status" value="1"/>
</dbReference>
<reference evidence="4 5" key="1">
    <citation type="submission" date="2015-12" db="EMBL/GenBank/DDBJ databases">
        <title>Draft genome sequence of Streptomyces silvensis ATCC 53525, a producer of novel hormone antagonists.</title>
        <authorList>
            <person name="Johnston C.W."/>
            <person name="Li Y."/>
            <person name="Magarvey N.A."/>
        </authorList>
    </citation>
    <scope>NUCLEOTIDE SEQUENCE [LARGE SCALE GENOMIC DNA]</scope>
    <source>
        <strain evidence="4 5">ATCC 53525</strain>
    </source>
</reference>
<organism evidence="4 5">
    <name type="scientific">Streptomyces silvensis</name>
    <dbReference type="NCBI Taxonomy" id="1765722"/>
    <lineage>
        <taxon>Bacteria</taxon>
        <taxon>Bacillati</taxon>
        <taxon>Actinomycetota</taxon>
        <taxon>Actinomycetes</taxon>
        <taxon>Kitasatosporales</taxon>
        <taxon>Streptomycetaceae</taxon>
        <taxon>Streptomyces</taxon>
    </lineage>
</organism>
<dbReference type="PANTHER" id="PTHR10891">
    <property type="entry name" value="EF-HAND CALCIUM-BINDING DOMAIN CONTAINING PROTEIN"/>
    <property type="match status" value="1"/>
</dbReference>
<accession>A0A0W7WWU1</accession>
<evidence type="ECO:0000256" key="1">
    <source>
        <dbReference type="ARBA" id="ARBA00022723"/>
    </source>
</evidence>
<dbReference type="InterPro" id="IPR011992">
    <property type="entry name" value="EF-hand-dom_pair"/>
</dbReference>
<dbReference type="InterPro" id="IPR018247">
    <property type="entry name" value="EF_Hand_1_Ca_BS"/>
</dbReference>